<dbReference type="Proteomes" id="UP001189429">
    <property type="component" value="Unassembled WGS sequence"/>
</dbReference>
<gene>
    <name evidence="3" type="ORF">PCOR1329_LOCUS69069</name>
</gene>
<feature type="region of interest" description="Disordered" evidence="2">
    <location>
        <begin position="616"/>
        <end position="642"/>
    </location>
</feature>
<organism evidence="3 4">
    <name type="scientific">Prorocentrum cordatum</name>
    <dbReference type="NCBI Taxonomy" id="2364126"/>
    <lineage>
        <taxon>Eukaryota</taxon>
        <taxon>Sar</taxon>
        <taxon>Alveolata</taxon>
        <taxon>Dinophyceae</taxon>
        <taxon>Prorocentrales</taxon>
        <taxon>Prorocentraceae</taxon>
        <taxon>Prorocentrum</taxon>
    </lineage>
</organism>
<evidence type="ECO:0000256" key="2">
    <source>
        <dbReference type="SAM" id="MobiDB-lite"/>
    </source>
</evidence>
<name>A0ABN9WQA5_9DINO</name>
<dbReference type="EMBL" id="CAUYUJ010019048">
    <property type="protein sequence ID" value="CAK0888250.1"/>
    <property type="molecule type" value="Genomic_DNA"/>
</dbReference>
<feature type="coiled-coil region" evidence="1">
    <location>
        <begin position="107"/>
        <end position="166"/>
    </location>
</feature>
<proteinExistence type="predicted"/>
<accession>A0ABN9WQA5</accession>
<feature type="coiled-coil region" evidence="1">
    <location>
        <begin position="228"/>
        <end position="280"/>
    </location>
</feature>
<sequence length="699" mass="75960">HATRAASALREQPTEAAMQFRAAAALVAAALLGLAVASEVTPVQKVVQLLESMLAKGKDQKHQEQVQFAAYKQFCDDASVEKKRAIEEGTEQIEMLKASIAKHAADAAQLATEIAAHEADIAAWEGDATAARKVRELEKADYDALHKDYSESVDALQRAIAVLKKQAYSRPQASLAQVAGLKSLSLVPPAAKRAIDLFLMQSGQEPSEGLAVSAPEAAGYEYQSHGIIEMLEKLLDKFIDERTDTEKQEMNAKHAFEILLQDLTAQTEQAKADREEKVESKAKKLQAKADAGGQLTDASTTLEADEKYLSDLTAQCEQKASDFEQRQQLRAEEIEAISKAIEIMSSDTVKGHAEKYLPSLAQRGSKGTSLAALRSDAATGAQQQAAAYLQVKGQELRSKVLSALSVRVASDPFSKVKKMIKTGPADLIVRLMEEANEEAEHKGWCDTELSTNEQTRKEKTQAVELLHAELDELTASVAKLGEEIAELSSAVAELDGAMSEATALRAEERQKNELTVKDSQEAQTAVAQALAVLKEFYAKAAEATALVQEKQDPASDSPDIFSSPYKGMGGESGGVIGMLEVIESDFARLEAETTAAEATSQKEYDEFMTDSKVDKASKVTDSEHKTAKRQDQEQALTVKRSDLEGTQKELDAAMAYFDKLKPSCVDSGVSYEQRVSRRKEEIESLQEALRILNGEDIAA</sequence>
<feature type="non-terminal residue" evidence="3">
    <location>
        <position position="1"/>
    </location>
</feature>
<keyword evidence="1" id="KW-0175">Coiled coil</keyword>
<evidence type="ECO:0000256" key="1">
    <source>
        <dbReference type="SAM" id="Coils"/>
    </source>
</evidence>
<reference evidence="3" key="1">
    <citation type="submission" date="2023-10" db="EMBL/GenBank/DDBJ databases">
        <authorList>
            <person name="Chen Y."/>
            <person name="Shah S."/>
            <person name="Dougan E. K."/>
            <person name="Thang M."/>
            <person name="Chan C."/>
        </authorList>
    </citation>
    <scope>NUCLEOTIDE SEQUENCE [LARGE SCALE GENOMIC DNA]</scope>
</reference>
<feature type="coiled-coil region" evidence="1">
    <location>
        <begin position="456"/>
        <end position="490"/>
    </location>
</feature>
<evidence type="ECO:0000313" key="4">
    <source>
        <dbReference type="Proteomes" id="UP001189429"/>
    </source>
</evidence>
<comment type="caution">
    <text evidence="3">The sequence shown here is derived from an EMBL/GenBank/DDBJ whole genome shotgun (WGS) entry which is preliminary data.</text>
</comment>
<keyword evidence="4" id="KW-1185">Reference proteome</keyword>
<evidence type="ECO:0000313" key="3">
    <source>
        <dbReference type="EMBL" id="CAK0888250.1"/>
    </source>
</evidence>
<feature type="compositionally biased region" description="Basic and acidic residues" evidence="2">
    <location>
        <begin position="616"/>
        <end position="632"/>
    </location>
</feature>
<protein>
    <submittedName>
        <fullName evidence="3">Uncharacterized protein</fullName>
    </submittedName>
</protein>